<name>A0A016STW3_9BILA</name>
<keyword evidence="3" id="KW-1185">Reference proteome</keyword>
<feature type="compositionally biased region" description="Polar residues" evidence="1">
    <location>
        <begin position="73"/>
        <end position="84"/>
    </location>
</feature>
<comment type="caution">
    <text evidence="2">The sequence shown here is derived from an EMBL/GenBank/DDBJ whole genome shotgun (WGS) entry which is preliminary data.</text>
</comment>
<feature type="region of interest" description="Disordered" evidence="1">
    <location>
        <begin position="58"/>
        <end position="84"/>
    </location>
</feature>
<dbReference type="EMBL" id="JARK01001515">
    <property type="protein sequence ID" value="EYB93779.1"/>
    <property type="molecule type" value="Genomic_DNA"/>
</dbReference>
<evidence type="ECO:0000313" key="3">
    <source>
        <dbReference type="Proteomes" id="UP000024635"/>
    </source>
</evidence>
<organism evidence="2 3">
    <name type="scientific">Ancylostoma ceylanicum</name>
    <dbReference type="NCBI Taxonomy" id="53326"/>
    <lineage>
        <taxon>Eukaryota</taxon>
        <taxon>Metazoa</taxon>
        <taxon>Ecdysozoa</taxon>
        <taxon>Nematoda</taxon>
        <taxon>Chromadorea</taxon>
        <taxon>Rhabditida</taxon>
        <taxon>Rhabditina</taxon>
        <taxon>Rhabditomorpha</taxon>
        <taxon>Strongyloidea</taxon>
        <taxon>Ancylostomatidae</taxon>
        <taxon>Ancylostomatinae</taxon>
        <taxon>Ancylostoma</taxon>
    </lineage>
</organism>
<dbReference type="Proteomes" id="UP000024635">
    <property type="component" value="Unassembled WGS sequence"/>
</dbReference>
<dbReference type="AlphaFoldDB" id="A0A016STW3"/>
<evidence type="ECO:0000313" key="2">
    <source>
        <dbReference type="EMBL" id="EYB93779.1"/>
    </source>
</evidence>
<reference evidence="3" key="1">
    <citation type="journal article" date="2015" name="Nat. Genet.">
        <title>The genome and transcriptome of the zoonotic hookworm Ancylostoma ceylanicum identify infection-specific gene families.</title>
        <authorList>
            <person name="Schwarz E.M."/>
            <person name="Hu Y."/>
            <person name="Antoshechkin I."/>
            <person name="Miller M.M."/>
            <person name="Sternberg P.W."/>
            <person name="Aroian R.V."/>
        </authorList>
    </citation>
    <scope>NUCLEOTIDE SEQUENCE</scope>
    <source>
        <strain evidence="3">HY135</strain>
    </source>
</reference>
<sequence length="84" mass="9553">MDKPPNHICLVLKSQLHFVHYLVKPLLGLTFQQIVVSRDLKVAHVYLNLEFNPSRTLPLPELHQSGGDGSRFQLKQNGRPQLVS</sequence>
<gene>
    <name evidence="2" type="primary">Acey_s0179.g750</name>
    <name evidence="2" type="ORF">Y032_0179g750</name>
</gene>
<evidence type="ECO:0000256" key="1">
    <source>
        <dbReference type="SAM" id="MobiDB-lite"/>
    </source>
</evidence>
<protein>
    <submittedName>
        <fullName evidence="2">Uncharacterized protein</fullName>
    </submittedName>
</protein>
<proteinExistence type="predicted"/>
<accession>A0A016STW3</accession>